<evidence type="ECO:0000256" key="9">
    <source>
        <dbReference type="SAM" id="Phobius"/>
    </source>
</evidence>
<dbReference type="Proteomes" id="UP000248729">
    <property type="component" value="Unassembled WGS sequence"/>
</dbReference>
<dbReference type="EMBL" id="QLTR01000024">
    <property type="protein sequence ID" value="RAS60027.1"/>
    <property type="molecule type" value="Genomic_DNA"/>
</dbReference>
<evidence type="ECO:0000313" key="11">
    <source>
        <dbReference type="Proteomes" id="UP000248729"/>
    </source>
</evidence>
<evidence type="ECO:0000256" key="8">
    <source>
        <dbReference type="ARBA" id="ARBA00023136"/>
    </source>
</evidence>
<dbReference type="InterPro" id="IPR037294">
    <property type="entry name" value="ABC_BtuC-like"/>
</dbReference>
<sequence length="316" mass="35357">MQDRIKLALLILVSMVFIGLFIGLGLTAENYQYFLSRRVPKVLAIVIAGIAIAQSSLAFQTITHNRILTPSIMGFDSLYLLTQTCIVVAFGGLSRFILNAYLNFSLSVSVMLLFSCLLFAFYFRKENQSLMMLLLLGVIFGQLFSNIASFFIMLMDPNDFASLQVTMFASFNNVNVDLVYFATPLLLLASVALFSMNRTLDVFWLDKDNAISLGVDVRKMTRNVLLLSAFLISISTALVGPIMFFGLLVTNLTREWFKSYQHRVLLLACSAMSVAALLAGQWMVEKVFHFSTTLSVIINFIGGIYFLSLLIRNKVV</sequence>
<dbReference type="PANTHER" id="PTHR30472">
    <property type="entry name" value="FERRIC ENTEROBACTIN TRANSPORT SYSTEM PERMEASE PROTEIN"/>
    <property type="match status" value="1"/>
</dbReference>
<organism evidence="10 11">
    <name type="scientific">Vibrio diazotrophicus</name>
    <dbReference type="NCBI Taxonomy" id="685"/>
    <lineage>
        <taxon>Bacteria</taxon>
        <taxon>Pseudomonadati</taxon>
        <taxon>Pseudomonadota</taxon>
        <taxon>Gammaproteobacteria</taxon>
        <taxon>Vibrionales</taxon>
        <taxon>Vibrionaceae</taxon>
        <taxon>Vibrio</taxon>
    </lineage>
</organism>
<keyword evidence="7" id="KW-0408">Iron</keyword>
<keyword evidence="8 9" id="KW-0472">Membrane</keyword>
<comment type="similarity">
    <text evidence="2">Belongs to the binding-protein-dependent transport system permease family. FecCD subfamily.</text>
</comment>
<feature type="transmembrane region" description="Helical" evidence="9">
    <location>
        <begin position="130"/>
        <end position="154"/>
    </location>
</feature>
<feature type="transmembrane region" description="Helical" evidence="9">
    <location>
        <begin position="260"/>
        <end position="280"/>
    </location>
</feature>
<feature type="transmembrane region" description="Helical" evidence="9">
    <location>
        <begin position="224"/>
        <end position="248"/>
    </location>
</feature>
<feature type="transmembrane region" description="Helical" evidence="9">
    <location>
        <begin position="7"/>
        <end position="27"/>
    </location>
</feature>
<evidence type="ECO:0000256" key="4">
    <source>
        <dbReference type="ARBA" id="ARBA00022475"/>
    </source>
</evidence>
<evidence type="ECO:0000256" key="5">
    <source>
        <dbReference type="ARBA" id="ARBA00022692"/>
    </source>
</evidence>
<dbReference type="GO" id="GO:0033214">
    <property type="term" value="P:siderophore-iron import into cell"/>
    <property type="evidence" value="ECO:0007669"/>
    <property type="project" value="TreeGrafter"/>
</dbReference>
<dbReference type="SUPFAM" id="SSF81345">
    <property type="entry name" value="ABC transporter involved in vitamin B12 uptake, BtuC"/>
    <property type="match status" value="1"/>
</dbReference>
<evidence type="ECO:0000256" key="6">
    <source>
        <dbReference type="ARBA" id="ARBA00022989"/>
    </source>
</evidence>
<reference evidence="10 11" key="1">
    <citation type="submission" date="2018-06" db="EMBL/GenBank/DDBJ databases">
        <title>Freshwater and sediment microbial communities from various areas in North America, analyzing microbe dynamics in response to fracking.</title>
        <authorList>
            <person name="Lamendella R."/>
        </authorList>
    </citation>
    <scope>NUCLEOTIDE SEQUENCE [LARGE SCALE GENOMIC DNA]</scope>
    <source>
        <strain evidence="10 11">99A</strain>
    </source>
</reference>
<proteinExistence type="inferred from homology"/>
<keyword evidence="6 9" id="KW-1133">Transmembrane helix</keyword>
<name>A0A329ECL0_VIBDI</name>
<dbReference type="GO" id="GO:0005886">
    <property type="term" value="C:plasma membrane"/>
    <property type="evidence" value="ECO:0007669"/>
    <property type="project" value="UniProtKB-SubCell"/>
</dbReference>
<dbReference type="PANTHER" id="PTHR30472:SF19">
    <property type="entry name" value="PETROBACTIN IMPORT SYSTEM PERMEASE PROTEIN YCLO"/>
    <property type="match status" value="1"/>
</dbReference>
<dbReference type="FunFam" id="1.10.3470.10:FF:000004">
    <property type="entry name" value="Iron compound ABC transporter, permease"/>
    <property type="match status" value="1"/>
</dbReference>
<keyword evidence="3" id="KW-0813">Transport</keyword>
<gene>
    <name evidence="10" type="ORF">DET48_12450</name>
</gene>
<feature type="transmembrane region" description="Helical" evidence="9">
    <location>
        <begin position="174"/>
        <end position="194"/>
    </location>
</feature>
<comment type="caution">
    <text evidence="10">The sequence shown here is derived from an EMBL/GenBank/DDBJ whole genome shotgun (WGS) entry which is preliminary data.</text>
</comment>
<protein>
    <submittedName>
        <fullName evidence="10">Iron complex transport system permease protein</fullName>
    </submittedName>
</protein>
<feature type="transmembrane region" description="Helical" evidence="9">
    <location>
        <begin position="78"/>
        <end position="98"/>
    </location>
</feature>
<dbReference type="AlphaFoldDB" id="A0A329ECL0"/>
<dbReference type="CDD" id="cd06550">
    <property type="entry name" value="TM_ABC_iron-siderophores_like"/>
    <property type="match status" value="1"/>
</dbReference>
<dbReference type="GO" id="GO:0022857">
    <property type="term" value="F:transmembrane transporter activity"/>
    <property type="evidence" value="ECO:0007669"/>
    <property type="project" value="InterPro"/>
</dbReference>
<keyword evidence="5 9" id="KW-0812">Transmembrane</keyword>
<dbReference type="RefSeq" id="WP_112404431.1">
    <property type="nucleotide sequence ID" value="NZ_QLTR01000024.1"/>
</dbReference>
<accession>A0A329ECL0</accession>
<evidence type="ECO:0000256" key="3">
    <source>
        <dbReference type="ARBA" id="ARBA00022448"/>
    </source>
</evidence>
<dbReference type="InterPro" id="IPR000522">
    <property type="entry name" value="ABC_transptr_permease_BtuC"/>
</dbReference>
<evidence type="ECO:0000256" key="7">
    <source>
        <dbReference type="ARBA" id="ARBA00023004"/>
    </source>
</evidence>
<dbReference type="Pfam" id="PF01032">
    <property type="entry name" value="FecCD"/>
    <property type="match status" value="1"/>
</dbReference>
<keyword evidence="4" id="KW-1003">Cell membrane</keyword>
<feature type="transmembrane region" description="Helical" evidence="9">
    <location>
        <begin position="287"/>
        <end position="311"/>
    </location>
</feature>
<dbReference type="Gene3D" id="1.10.3470.10">
    <property type="entry name" value="ABC transporter involved in vitamin B12 uptake, BtuC"/>
    <property type="match status" value="1"/>
</dbReference>
<feature type="transmembrane region" description="Helical" evidence="9">
    <location>
        <begin position="39"/>
        <end position="57"/>
    </location>
</feature>
<evidence type="ECO:0000313" key="10">
    <source>
        <dbReference type="EMBL" id="RAS60027.1"/>
    </source>
</evidence>
<comment type="subcellular location">
    <subcellularLocation>
        <location evidence="1">Cell membrane</location>
        <topology evidence="1">Multi-pass membrane protein</topology>
    </subcellularLocation>
</comment>
<feature type="transmembrane region" description="Helical" evidence="9">
    <location>
        <begin position="104"/>
        <end position="123"/>
    </location>
</feature>
<evidence type="ECO:0000256" key="2">
    <source>
        <dbReference type="ARBA" id="ARBA00007935"/>
    </source>
</evidence>
<evidence type="ECO:0000256" key="1">
    <source>
        <dbReference type="ARBA" id="ARBA00004651"/>
    </source>
</evidence>